<dbReference type="RefSeq" id="WP_006890562.1">
    <property type="nucleotide sequence ID" value="NZ_PTIZ01000002.1"/>
</dbReference>
<comment type="caution">
    <text evidence="2">The sequence shown here is derived from an EMBL/GenBank/DDBJ whole genome shotgun (WGS) entry which is preliminary data.</text>
</comment>
<dbReference type="Pfam" id="PF11174">
    <property type="entry name" value="DUF2970"/>
    <property type="match status" value="1"/>
</dbReference>
<protein>
    <recommendedName>
        <fullName evidence="4">DUF2970 family protein</fullName>
    </recommendedName>
</protein>
<evidence type="ECO:0008006" key="4">
    <source>
        <dbReference type="Google" id="ProtNLM"/>
    </source>
</evidence>
<dbReference type="Proteomes" id="UP000240010">
    <property type="component" value="Unassembled WGS sequence"/>
</dbReference>
<organism evidence="2 3">
    <name type="scientific">Methylobacter tundripaludum</name>
    <dbReference type="NCBI Taxonomy" id="173365"/>
    <lineage>
        <taxon>Bacteria</taxon>
        <taxon>Pseudomonadati</taxon>
        <taxon>Pseudomonadota</taxon>
        <taxon>Gammaproteobacteria</taxon>
        <taxon>Methylococcales</taxon>
        <taxon>Methylococcaceae</taxon>
        <taxon>Methylobacter</taxon>
    </lineage>
</organism>
<keyword evidence="1" id="KW-1133">Transmembrane helix</keyword>
<evidence type="ECO:0000313" key="3">
    <source>
        <dbReference type="Proteomes" id="UP000240010"/>
    </source>
</evidence>
<dbReference type="InterPro" id="IPR021344">
    <property type="entry name" value="DUF2970"/>
</dbReference>
<proteinExistence type="predicted"/>
<sequence>MSKPTITQVIKSVLAAAIGVQSDDNRQQDFTQGSLVTYVIAGLIFTVLFVSGLVFLVSTILGK</sequence>
<accession>A0A2S6HIH7</accession>
<keyword evidence="1" id="KW-0812">Transmembrane</keyword>
<dbReference type="AlphaFoldDB" id="A0A2S6HIH7"/>
<name>A0A2S6HIH7_9GAMM</name>
<dbReference type="EMBL" id="PTIZ01000002">
    <property type="protein sequence ID" value="PPK77257.1"/>
    <property type="molecule type" value="Genomic_DNA"/>
</dbReference>
<reference evidence="2 3" key="1">
    <citation type="submission" date="2018-02" db="EMBL/GenBank/DDBJ databases">
        <title>Subsurface microbial communities from deep shales in Ohio and West Virginia, USA.</title>
        <authorList>
            <person name="Wrighton K."/>
        </authorList>
    </citation>
    <scope>NUCLEOTIDE SEQUENCE [LARGE SCALE GENOMIC DNA]</scope>
    <source>
        <strain evidence="2 3">OWC-DMM</strain>
    </source>
</reference>
<evidence type="ECO:0000256" key="1">
    <source>
        <dbReference type="SAM" id="Phobius"/>
    </source>
</evidence>
<evidence type="ECO:0000313" key="2">
    <source>
        <dbReference type="EMBL" id="PPK77257.1"/>
    </source>
</evidence>
<keyword evidence="1" id="KW-0472">Membrane</keyword>
<feature type="transmembrane region" description="Helical" evidence="1">
    <location>
        <begin position="35"/>
        <end position="61"/>
    </location>
</feature>
<gene>
    <name evidence="2" type="ORF">B0F87_102368</name>
</gene>
<dbReference type="OMA" id="KPPTFWQ"/>